<reference evidence="5" key="1">
    <citation type="submission" date="2019-01" db="EMBL/GenBank/DDBJ databases">
        <authorList>
            <person name="Lista F."/>
            <person name="Anselmo A."/>
        </authorList>
    </citation>
    <scope>NUCLEOTIDE SEQUENCE</scope>
    <source>
        <strain evidence="5">11S</strain>
    </source>
</reference>
<dbReference type="InterPro" id="IPR050834">
    <property type="entry name" value="Glycosyltransf_2"/>
</dbReference>
<evidence type="ECO:0000256" key="1">
    <source>
        <dbReference type="ARBA" id="ARBA00006739"/>
    </source>
</evidence>
<dbReference type="PANTHER" id="PTHR43685">
    <property type="entry name" value="GLYCOSYLTRANSFERASE"/>
    <property type="match status" value="1"/>
</dbReference>
<organism evidence="5">
    <name type="scientific">Klebsiella pneumoniae</name>
    <dbReference type="NCBI Taxonomy" id="573"/>
    <lineage>
        <taxon>Bacteria</taxon>
        <taxon>Pseudomonadati</taxon>
        <taxon>Pseudomonadota</taxon>
        <taxon>Gammaproteobacteria</taxon>
        <taxon>Enterobacterales</taxon>
        <taxon>Enterobacteriaceae</taxon>
        <taxon>Klebsiella/Raoultella group</taxon>
        <taxon>Klebsiella</taxon>
        <taxon>Klebsiella pneumoniae complex</taxon>
    </lineage>
</organism>
<feature type="domain" description="Glycosyltransferase 2-like" evidence="4">
    <location>
        <begin position="2"/>
        <end position="138"/>
    </location>
</feature>
<dbReference type="Pfam" id="PF00535">
    <property type="entry name" value="Glycos_transf_2"/>
    <property type="match status" value="1"/>
</dbReference>
<dbReference type="SUPFAM" id="SSF53448">
    <property type="entry name" value="Nucleotide-diphospho-sugar transferases"/>
    <property type="match status" value="1"/>
</dbReference>
<accession>A0A483HYS0</accession>
<dbReference type="EMBL" id="SDCL01000066">
    <property type="protein sequence ID" value="TCX25578.1"/>
    <property type="molecule type" value="Genomic_DNA"/>
</dbReference>
<comment type="caution">
    <text evidence="5">The sequence shown here is derived from an EMBL/GenBank/DDBJ whole genome shotgun (WGS) entry which is preliminary data.</text>
</comment>
<dbReference type="InterPro" id="IPR029044">
    <property type="entry name" value="Nucleotide-diphossugar_trans"/>
</dbReference>
<keyword evidence="3 5" id="KW-0808">Transferase</keyword>
<proteinExistence type="inferred from homology"/>
<comment type="similarity">
    <text evidence="1">Belongs to the glycosyltransferase 2 family.</text>
</comment>
<evidence type="ECO:0000256" key="3">
    <source>
        <dbReference type="ARBA" id="ARBA00022679"/>
    </source>
</evidence>
<evidence type="ECO:0000259" key="4">
    <source>
        <dbReference type="Pfam" id="PF00535"/>
    </source>
</evidence>
<dbReference type="AlphaFoldDB" id="A0A483HYS0"/>
<protein>
    <submittedName>
        <fullName evidence="5">Glycosyltransferase</fullName>
    </submittedName>
</protein>
<dbReference type="GO" id="GO:0016757">
    <property type="term" value="F:glycosyltransferase activity"/>
    <property type="evidence" value="ECO:0007669"/>
    <property type="project" value="UniProtKB-KW"/>
</dbReference>
<keyword evidence="2" id="KW-0328">Glycosyltransferase</keyword>
<gene>
    <name evidence="5" type="ORF">ETE67_27510</name>
</gene>
<dbReference type="Gene3D" id="3.90.550.10">
    <property type="entry name" value="Spore Coat Polysaccharide Biosynthesis Protein SpsA, Chain A"/>
    <property type="match status" value="1"/>
</dbReference>
<dbReference type="InterPro" id="IPR001173">
    <property type="entry name" value="Glyco_trans_2-like"/>
</dbReference>
<name>A0A483HYS0_KLEPN</name>
<evidence type="ECO:0000256" key="2">
    <source>
        <dbReference type="ARBA" id="ARBA00022676"/>
    </source>
</evidence>
<dbReference type="PANTHER" id="PTHR43685:SF5">
    <property type="entry name" value="GLYCOSYLTRANSFERASE EPSE-RELATED"/>
    <property type="match status" value="1"/>
</dbReference>
<evidence type="ECO:0000313" key="5">
    <source>
        <dbReference type="EMBL" id="TCX25578.1"/>
    </source>
</evidence>
<sequence length="253" mass="29398">MYLNECLNSLNNQTLPADEIVIVYDGPVGEELEKVVNKWERILPIKKVILSENVGLGCALNEGMKFCSNEYIARMDTDDICFERRFERQFDILRSDPKIDLLGTAIIEIDDDSNTRLKILPTKSDEIKKFAKLKNPFNHMSVVFKKTSVLEVGGYKHHLYMEDYNLWLRMLANNKICLNISDVLLKVRVGKNMLQRRKGINYIKSEYILYRLKNKLNIASPLLNFGLFSFRVIMRIIPTKLLALAYSIDRKNN</sequence>